<evidence type="ECO:0008006" key="4">
    <source>
        <dbReference type="Google" id="ProtNLM"/>
    </source>
</evidence>
<evidence type="ECO:0000256" key="1">
    <source>
        <dbReference type="SAM" id="Phobius"/>
    </source>
</evidence>
<organism evidence="2 3">
    <name type="scientific">candidate division WOR-1 bacterium RIFOXYC2_FULL_41_25</name>
    <dbReference type="NCBI Taxonomy" id="1802586"/>
    <lineage>
        <taxon>Bacteria</taxon>
        <taxon>Bacillati</taxon>
        <taxon>Saganbacteria</taxon>
    </lineage>
</organism>
<dbReference type="AlphaFoldDB" id="A0A1F4TMY4"/>
<evidence type="ECO:0000313" key="2">
    <source>
        <dbReference type="EMBL" id="OGC34085.1"/>
    </source>
</evidence>
<proteinExistence type="predicted"/>
<sequence length="206" mass="22307">MDYVIYLALNLLLALVVILLGFLVAKALEILTAFVVKTIQLDTVAQKLGFNKLLEKADIKKPLSELLGNLVYWLVIFILITSLGTFFGLAVEMILLKIFSYMAVVLLAALVLGVGLFFAALISGISRVVMVNLGIAGAKTASRFIYYIVIVFTFLAALAELGINTKVFADKMEVFIGAFGLAAAIAFGLGCKDMAADFIHDLFRGK</sequence>
<dbReference type="EMBL" id="MEUI01000022">
    <property type="protein sequence ID" value="OGC34085.1"/>
    <property type="molecule type" value="Genomic_DNA"/>
</dbReference>
<feature type="transmembrane region" description="Helical" evidence="1">
    <location>
        <begin position="70"/>
        <end position="95"/>
    </location>
</feature>
<feature type="transmembrane region" description="Helical" evidence="1">
    <location>
        <begin position="6"/>
        <end position="25"/>
    </location>
</feature>
<comment type="caution">
    <text evidence="2">The sequence shown here is derived from an EMBL/GenBank/DDBJ whole genome shotgun (WGS) entry which is preliminary data.</text>
</comment>
<feature type="transmembrane region" description="Helical" evidence="1">
    <location>
        <begin position="101"/>
        <end position="123"/>
    </location>
</feature>
<dbReference type="Proteomes" id="UP000177309">
    <property type="component" value="Unassembled WGS sequence"/>
</dbReference>
<reference evidence="2 3" key="1">
    <citation type="journal article" date="2016" name="Nat. Commun.">
        <title>Thousands of microbial genomes shed light on interconnected biogeochemical processes in an aquifer system.</title>
        <authorList>
            <person name="Anantharaman K."/>
            <person name="Brown C.T."/>
            <person name="Hug L.A."/>
            <person name="Sharon I."/>
            <person name="Castelle C.J."/>
            <person name="Probst A.J."/>
            <person name="Thomas B.C."/>
            <person name="Singh A."/>
            <person name="Wilkins M.J."/>
            <person name="Karaoz U."/>
            <person name="Brodie E.L."/>
            <person name="Williams K.H."/>
            <person name="Hubbard S.S."/>
            <person name="Banfield J.F."/>
        </authorList>
    </citation>
    <scope>NUCLEOTIDE SEQUENCE [LARGE SCALE GENOMIC DNA]</scope>
</reference>
<keyword evidence="1" id="KW-1133">Transmembrane helix</keyword>
<feature type="transmembrane region" description="Helical" evidence="1">
    <location>
        <begin position="175"/>
        <end position="196"/>
    </location>
</feature>
<keyword evidence="1" id="KW-0812">Transmembrane</keyword>
<keyword evidence="1" id="KW-0472">Membrane</keyword>
<accession>A0A1F4TMY4</accession>
<name>A0A1F4TMY4_UNCSA</name>
<feature type="transmembrane region" description="Helical" evidence="1">
    <location>
        <begin position="144"/>
        <end position="163"/>
    </location>
</feature>
<evidence type="ECO:0000313" key="3">
    <source>
        <dbReference type="Proteomes" id="UP000177309"/>
    </source>
</evidence>
<protein>
    <recommendedName>
        <fullName evidence="4">Small-conductance mechanosensitive ion channel</fullName>
    </recommendedName>
</protein>
<gene>
    <name evidence="2" type="ORF">A2462_00910</name>
</gene>
<dbReference type="Gene3D" id="1.10.287.1260">
    <property type="match status" value="1"/>
</dbReference>